<dbReference type="PANTHER" id="PTHR47268:SF4">
    <property type="entry name" value="ACYLPHOSPHATASE"/>
    <property type="match status" value="1"/>
</dbReference>
<accession>A0A0B7JPJ9</accession>
<dbReference type="EC" id="3.6.1.7" evidence="1"/>
<gene>
    <name evidence="4" type="ORF">BN869_000002949_1</name>
</gene>
<dbReference type="Pfam" id="PF00708">
    <property type="entry name" value="Acylphosphatase"/>
    <property type="match status" value="1"/>
</dbReference>
<evidence type="ECO:0000313" key="4">
    <source>
        <dbReference type="EMBL" id="CEO46894.1"/>
    </source>
</evidence>
<dbReference type="GO" id="GO:0003998">
    <property type="term" value="F:acylphosphatase activity"/>
    <property type="evidence" value="ECO:0007669"/>
    <property type="project" value="UniProtKB-EC"/>
</dbReference>
<evidence type="ECO:0000259" key="3">
    <source>
        <dbReference type="PROSITE" id="PS51160"/>
    </source>
</evidence>
<evidence type="ECO:0000256" key="1">
    <source>
        <dbReference type="PROSITE-ProRule" id="PRU00520"/>
    </source>
</evidence>
<reference evidence="4" key="1">
    <citation type="submission" date="2015-01" db="EMBL/GenBank/DDBJ databases">
        <authorList>
            <person name="Durling Mikael"/>
        </authorList>
    </citation>
    <scope>NUCLEOTIDE SEQUENCE</scope>
</reference>
<protein>
    <recommendedName>
        <fullName evidence="1">acylphosphatase</fullName>
        <ecNumber evidence="1">3.6.1.7</ecNumber>
    </recommendedName>
</protein>
<sequence>MSERIRFVAHGGIVQGVGFRYFTQKRAREYGVTGWCRNTDDNKALEDTRSRQAANALPKVEGEAQGSIDAMKQFLQAVDKGPRHAHVVKLDKEGRDLVEDESAFEIRH</sequence>
<dbReference type="EMBL" id="CDPU01000006">
    <property type="protein sequence ID" value="CEO46894.1"/>
    <property type="molecule type" value="Genomic_DNA"/>
</dbReference>
<dbReference type="PROSITE" id="PS51160">
    <property type="entry name" value="ACYLPHOSPHATASE_3"/>
    <property type="match status" value="1"/>
</dbReference>
<organism evidence="4">
    <name type="scientific">Bionectria ochroleuca</name>
    <name type="common">Gliocladium roseum</name>
    <dbReference type="NCBI Taxonomy" id="29856"/>
    <lineage>
        <taxon>Eukaryota</taxon>
        <taxon>Fungi</taxon>
        <taxon>Dikarya</taxon>
        <taxon>Ascomycota</taxon>
        <taxon>Pezizomycotina</taxon>
        <taxon>Sordariomycetes</taxon>
        <taxon>Hypocreomycetidae</taxon>
        <taxon>Hypocreales</taxon>
        <taxon>Bionectriaceae</taxon>
        <taxon>Clonostachys</taxon>
    </lineage>
</organism>
<evidence type="ECO:0000256" key="2">
    <source>
        <dbReference type="RuleBase" id="RU004168"/>
    </source>
</evidence>
<dbReference type="SUPFAM" id="SSF54975">
    <property type="entry name" value="Acylphosphatase/BLUF domain-like"/>
    <property type="match status" value="1"/>
</dbReference>
<dbReference type="InterPro" id="IPR020456">
    <property type="entry name" value="Acylphosphatase"/>
</dbReference>
<name>A0A0B7JPJ9_BIOOC</name>
<dbReference type="Gene3D" id="3.30.70.100">
    <property type="match status" value="1"/>
</dbReference>
<feature type="active site" evidence="1">
    <location>
        <position position="20"/>
    </location>
</feature>
<dbReference type="AlphaFoldDB" id="A0A0B7JPJ9"/>
<dbReference type="InterPro" id="IPR001792">
    <property type="entry name" value="Acylphosphatase-like_dom"/>
</dbReference>
<keyword evidence="1" id="KW-0378">Hydrolase</keyword>
<dbReference type="InterPro" id="IPR036046">
    <property type="entry name" value="Acylphosphatase-like_dom_sf"/>
</dbReference>
<comment type="similarity">
    <text evidence="2">Belongs to the acylphosphatase family.</text>
</comment>
<dbReference type="PANTHER" id="PTHR47268">
    <property type="entry name" value="ACYLPHOSPHATASE"/>
    <property type="match status" value="1"/>
</dbReference>
<feature type="active site" evidence="1">
    <location>
        <position position="38"/>
    </location>
</feature>
<feature type="domain" description="Acylphosphatase-like" evidence="3">
    <location>
        <begin position="4"/>
        <end position="108"/>
    </location>
</feature>
<comment type="catalytic activity">
    <reaction evidence="1">
        <text>an acyl phosphate + H2O = a carboxylate + phosphate + H(+)</text>
        <dbReference type="Rhea" id="RHEA:14965"/>
        <dbReference type="ChEBI" id="CHEBI:15377"/>
        <dbReference type="ChEBI" id="CHEBI:15378"/>
        <dbReference type="ChEBI" id="CHEBI:29067"/>
        <dbReference type="ChEBI" id="CHEBI:43474"/>
        <dbReference type="ChEBI" id="CHEBI:59918"/>
        <dbReference type="EC" id="3.6.1.7"/>
    </reaction>
</comment>
<proteinExistence type="inferred from homology"/>